<organism evidence="1">
    <name type="scientific">Picea glauca</name>
    <name type="common">White spruce</name>
    <name type="synonym">Pinus glauca</name>
    <dbReference type="NCBI Taxonomy" id="3330"/>
    <lineage>
        <taxon>Eukaryota</taxon>
        <taxon>Viridiplantae</taxon>
        <taxon>Streptophyta</taxon>
        <taxon>Embryophyta</taxon>
        <taxon>Tracheophyta</taxon>
        <taxon>Spermatophyta</taxon>
        <taxon>Pinopsida</taxon>
        <taxon>Pinidae</taxon>
        <taxon>Conifers I</taxon>
        <taxon>Pinales</taxon>
        <taxon>Pinaceae</taxon>
        <taxon>Picea</taxon>
    </lineage>
</organism>
<comment type="caution">
    <text evidence="1">The sequence shown here is derived from an EMBL/GenBank/DDBJ whole genome shotgun (WGS) entry which is preliminary data.</text>
</comment>
<name>A0A101M0D3_PICGL</name>
<sequence>MEGWLFKLEVVERYELGSEVSLSPFYDFIRMSEKSPADLVVIQSLNVEGVISQGVHVNILQLVNSPLHGLCKKGEIILYMVCQTEMYQLGSTRHLLLLNTIPKVVTRGSKSSPWFIWFIPLTKAVDSTDSGSLGIS</sequence>
<geneLocation type="mitochondrion" evidence="1"/>
<evidence type="ECO:0000313" key="1">
    <source>
        <dbReference type="EMBL" id="KUM48585.1"/>
    </source>
</evidence>
<gene>
    <name evidence="1" type="ORF">ABT39_MTgene4600</name>
</gene>
<reference evidence="1" key="1">
    <citation type="journal article" date="2015" name="Genome Biol. Evol.">
        <title>Organellar Genomes of White Spruce (Picea glauca): Assembly and Annotation.</title>
        <authorList>
            <person name="Jackman S.D."/>
            <person name="Warren R.L."/>
            <person name="Gibb E.A."/>
            <person name="Vandervalk B.P."/>
            <person name="Mohamadi H."/>
            <person name="Chu J."/>
            <person name="Raymond A."/>
            <person name="Pleasance S."/>
            <person name="Coope R."/>
            <person name="Wildung M.R."/>
            <person name="Ritland C.E."/>
            <person name="Bousquet J."/>
            <person name="Jones S.J."/>
            <person name="Bohlmann J."/>
            <person name="Birol I."/>
        </authorList>
    </citation>
    <scope>NUCLEOTIDE SEQUENCE [LARGE SCALE GENOMIC DNA]</scope>
    <source>
        <tissue evidence="1">Flushing bud</tissue>
    </source>
</reference>
<accession>A0A101M0D3</accession>
<keyword evidence="1" id="KW-0496">Mitochondrion</keyword>
<proteinExistence type="predicted"/>
<protein>
    <submittedName>
        <fullName evidence="1">Uncharacterized protein</fullName>
    </submittedName>
</protein>
<dbReference type="EMBL" id="LKAM01000005">
    <property type="protein sequence ID" value="KUM48585.1"/>
    <property type="molecule type" value="Genomic_DNA"/>
</dbReference>
<dbReference type="AlphaFoldDB" id="A0A101M0D3"/>